<comment type="similarity">
    <text evidence="1 3">Belongs to the sulfotransferase 1 family.</text>
</comment>
<sequence>MTDASKINESSNTNNKYEEIISNLPQDNGWKPFGKLYNYQGFWDPKDALISHWIFDIKVSGIGLESFPLEEALEQYCKGVYPFGPYWDHVLGFCKASLEFPEKVLFVKYEDLKNDGPFHVTRMAEFMGHPFSVEEKQQGVPEKIMNMCSFENLSSLEVNKKGKYNTPDFSTIENKSFFRKGKAGDWKNHLTNEKAEKLDQIMK</sequence>
<reference evidence="5 6" key="1">
    <citation type="submission" date="2024-01" db="EMBL/GenBank/DDBJ databases">
        <authorList>
            <person name="Waweru B."/>
        </authorList>
    </citation>
    <scope>NUCLEOTIDE SEQUENCE [LARGE SCALE GENOMIC DNA]</scope>
</reference>
<comment type="caution">
    <text evidence="5">The sequence shown here is derived from an EMBL/GenBank/DDBJ whole genome shotgun (WGS) entry which is preliminary data.</text>
</comment>
<dbReference type="Proteomes" id="UP001314170">
    <property type="component" value="Unassembled WGS sequence"/>
</dbReference>
<evidence type="ECO:0000256" key="3">
    <source>
        <dbReference type="RuleBase" id="RU361155"/>
    </source>
</evidence>
<dbReference type="SUPFAM" id="SSF52540">
    <property type="entry name" value="P-loop containing nucleoside triphosphate hydrolases"/>
    <property type="match status" value="1"/>
</dbReference>
<dbReference type="EC" id="2.8.2.-" evidence="3"/>
<evidence type="ECO:0000313" key="6">
    <source>
        <dbReference type="Proteomes" id="UP001314170"/>
    </source>
</evidence>
<gene>
    <name evidence="5" type="ORF">DCAF_LOCUS821</name>
</gene>
<evidence type="ECO:0000259" key="4">
    <source>
        <dbReference type="Pfam" id="PF00685"/>
    </source>
</evidence>
<dbReference type="PANTHER" id="PTHR11783">
    <property type="entry name" value="SULFOTRANSFERASE SULT"/>
    <property type="match status" value="1"/>
</dbReference>
<proteinExistence type="inferred from homology"/>
<keyword evidence="6" id="KW-1185">Reference proteome</keyword>
<dbReference type="GO" id="GO:0008146">
    <property type="term" value="F:sulfotransferase activity"/>
    <property type="evidence" value="ECO:0007669"/>
    <property type="project" value="InterPro"/>
</dbReference>
<dbReference type="Gene3D" id="3.40.50.300">
    <property type="entry name" value="P-loop containing nucleotide triphosphate hydrolases"/>
    <property type="match status" value="1"/>
</dbReference>
<dbReference type="Pfam" id="PF00685">
    <property type="entry name" value="Sulfotransfer_1"/>
    <property type="match status" value="1"/>
</dbReference>
<protein>
    <recommendedName>
        <fullName evidence="3">Sulfotransferase</fullName>
        <ecNumber evidence="3">2.8.2.-</ecNumber>
    </recommendedName>
</protein>
<dbReference type="InterPro" id="IPR027417">
    <property type="entry name" value="P-loop_NTPase"/>
</dbReference>
<evidence type="ECO:0000313" key="5">
    <source>
        <dbReference type="EMBL" id="CAK7323204.1"/>
    </source>
</evidence>
<dbReference type="AlphaFoldDB" id="A0AAV1QR67"/>
<accession>A0AAV1QR67</accession>
<feature type="domain" description="Sulfotransferase" evidence="4">
    <location>
        <begin position="44"/>
        <end position="203"/>
    </location>
</feature>
<organism evidence="5 6">
    <name type="scientific">Dovyalis caffra</name>
    <dbReference type="NCBI Taxonomy" id="77055"/>
    <lineage>
        <taxon>Eukaryota</taxon>
        <taxon>Viridiplantae</taxon>
        <taxon>Streptophyta</taxon>
        <taxon>Embryophyta</taxon>
        <taxon>Tracheophyta</taxon>
        <taxon>Spermatophyta</taxon>
        <taxon>Magnoliopsida</taxon>
        <taxon>eudicotyledons</taxon>
        <taxon>Gunneridae</taxon>
        <taxon>Pentapetalae</taxon>
        <taxon>rosids</taxon>
        <taxon>fabids</taxon>
        <taxon>Malpighiales</taxon>
        <taxon>Salicaceae</taxon>
        <taxon>Flacourtieae</taxon>
        <taxon>Dovyalis</taxon>
    </lineage>
</organism>
<keyword evidence="2 3" id="KW-0808">Transferase</keyword>
<evidence type="ECO:0000256" key="2">
    <source>
        <dbReference type="ARBA" id="ARBA00022679"/>
    </source>
</evidence>
<name>A0AAV1QR67_9ROSI</name>
<evidence type="ECO:0000256" key="1">
    <source>
        <dbReference type="ARBA" id="ARBA00005771"/>
    </source>
</evidence>
<dbReference type="InterPro" id="IPR000863">
    <property type="entry name" value="Sulfotransferase_dom"/>
</dbReference>
<dbReference type="EMBL" id="CAWUPB010000071">
    <property type="protein sequence ID" value="CAK7323204.1"/>
    <property type="molecule type" value="Genomic_DNA"/>
</dbReference>